<dbReference type="GO" id="GO:0005783">
    <property type="term" value="C:endoplasmic reticulum"/>
    <property type="evidence" value="ECO:0007669"/>
    <property type="project" value="TreeGrafter"/>
</dbReference>
<evidence type="ECO:0000256" key="3">
    <source>
        <dbReference type="PROSITE-ProRule" id="PRU01022"/>
    </source>
</evidence>
<keyword evidence="3" id="KW-0949">S-adenosyl-L-methionine</keyword>
<dbReference type="PANTHER" id="PTHR44068">
    <property type="entry name" value="ZGC:194242"/>
    <property type="match status" value="1"/>
</dbReference>
<evidence type="ECO:0000256" key="2">
    <source>
        <dbReference type="ARBA" id="ARBA00038188"/>
    </source>
</evidence>
<dbReference type="InterPro" id="IPR030384">
    <property type="entry name" value="MeTrfase_SMT"/>
</dbReference>
<dbReference type="EMBL" id="JAPZBU010000003">
    <property type="protein sequence ID" value="KAJ5414456.1"/>
    <property type="molecule type" value="Genomic_DNA"/>
</dbReference>
<dbReference type="InterPro" id="IPR050447">
    <property type="entry name" value="Erg6_SMT_methyltransf"/>
</dbReference>
<feature type="domain" description="SAM-dependent methyltransferase Erg6/SMT-type" evidence="4">
    <location>
        <begin position="88"/>
        <end position="367"/>
    </location>
</feature>
<evidence type="ECO:0000313" key="5">
    <source>
        <dbReference type="EMBL" id="KAJ5414456.1"/>
    </source>
</evidence>
<dbReference type="InterPro" id="IPR041698">
    <property type="entry name" value="Methyltransf_25"/>
</dbReference>
<dbReference type="Pfam" id="PF13649">
    <property type="entry name" value="Methyltransf_25"/>
    <property type="match status" value="1"/>
</dbReference>
<dbReference type="GO" id="GO:0032259">
    <property type="term" value="P:methylation"/>
    <property type="evidence" value="ECO:0007669"/>
    <property type="project" value="UniProtKB-KW"/>
</dbReference>
<comment type="similarity">
    <text evidence="2 3">Belongs to the class I-like SAM-binding methyltransferase superfamily. Erg6/SMT family.</text>
</comment>
<proteinExistence type="inferred from homology"/>
<dbReference type="GeneID" id="81364700"/>
<name>A0A9W9WBH7_9EURO</name>
<dbReference type="InterPro" id="IPR013705">
    <property type="entry name" value="Sterol_MeTrfase_C"/>
</dbReference>
<comment type="caution">
    <text evidence="5">The sequence shown here is derived from an EMBL/GenBank/DDBJ whole genome shotgun (WGS) entry which is preliminary data.</text>
</comment>
<reference evidence="5" key="2">
    <citation type="journal article" date="2023" name="IMA Fungus">
        <title>Comparative genomic study of the Penicillium genus elucidates a diverse pangenome and 15 lateral gene transfer events.</title>
        <authorList>
            <person name="Petersen C."/>
            <person name="Sorensen T."/>
            <person name="Nielsen M.R."/>
            <person name="Sondergaard T.E."/>
            <person name="Sorensen J.L."/>
            <person name="Fitzpatrick D.A."/>
            <person name="Frisvad J.C."/>
            <person name="Nielsen K.L."/>
        </authorList>
    </citation>
    <scope>NUCLEOTIDE SEQUENCE</scope>
    <source>
        <strain evidence="5">IBT 29677</strain>
    </source>
</reference>
<dbReference type="Pfam" id="PF08498">
    <property type="entry name" value="Sterol_MT_C"/>
    <property type="match status" value="1"/>
</dbReference>
<reference evidence="5" key="1">
    <citation type="submission" date="2022-12" db="EMBL/GenBank/DDBJ databases">
        <authorList>
            <person name="Petersen C."/>
        </authorList>
    </citation>
    <scope>NUCLEOTIDE SEQUENCE</scope>
    <source>
        <strain evidence="5">IBT 29677</strain>
    </source>
</reference>
<keyword evidence="3" id="KW-0489">Methyltransferase</keyword>
<gene>
    <name evidence="5" type="ORF">N7509_001083</name>
</gene>
<organism evidence="5 6">
    <name type="scientific">Penicillium cosmopolitanum</name>
    <dbReference type="NCBI Taxonomy" id="1131564"/>
    <lineage>
        <taxon>Eukaryota</taxon>
        <taxon>Fungi</taxon>
        <taxon>Dikarya</taxon>
        <taxon>Ascomycota</taxon>
        <taxon>Pezizomycotina</taxon>
        <taxon>Eurotiomycetes</taxon>
        <taxon>Eurotiomycetidae</taxon>
        <taxon>Eurotiales</taxon>
        <taxon>Aspergillaceae</taxon>
        <taxon>Penicillium</taxon>
    </lineage>
</organism>
<dbReference type="RefSeq" id="XP_056494302.1">
    <property type="nucleotide sequence ID" value="XM_056625720.1"/>
</dbReference>
<dbReference type="CDD" id="cd02440">
    <property type="entry name" value="AdoMet_MTases"/>
    <property type="match status" value="1"/>
</dbReference>
<keyword evidence="1 3" id="KW-0808">Transferase</keyword>
<dbReference type="Proteomes" id="UP001147747">
    <property type="component" value="Unassembled WGS sequence"/>
</dbReference>
<dbReference type="InterPro" id="IPR029063">
    <property type="entry name" value="SAM-dependent_MTases_sf"/>
</dbReference>
<dbReference type="GO" id="GO:0003838">
    <property type="term" value="F:sterol 24-C-methyltransferase activity"/>
    <property type="evidence" value="ECO:0007669"/>
    <property type="project" value="TreeGrafter"/>
</dbReference>
<sequence>MAPRPTASEQEDVAWDAAFNKVLHGKSAKAQGGFAAMHGKDATAQKAAFDEYFKHWDNQNPADETAEISEARKSEYATLTRQLFIYRYYNLATDFYEYGWGSSFHFCRFAYGEPFLQAIARHEHYLALQTGIKEGMKVLDVDCGVGGPAREIVKFTNAHITGLNNNDFQIDRATHYAEKHGLSDKMSFVKGDFMQMKFPDNSFDAVYAIEATVHAPELVGVYSEILRVLRPSDNPEHRRIRLGIEQGAGISNMVRISEGLEAFKDAGFEILRHVDLATRPDAVPWYYPLAGAFKHLGSVWDLFAIARMTWWGRGFTNRLVGAGEKIGLFPRGSRKTAESLALSSDCLVEGAQKKLFTPMYLMVGRKPE</sequence>
<dbReference type="AlphaFoldDB" id="A0A9W9WBH7"/>
<dbReference type="OrthoDB" id="540004at2759"/>
<protein>
    <recommendedName>
        <fullName evidence="4">SAM-dependent methyltransferase Erg6/SMT-type domain-containing protein</fullName>
    </recommendedName>
</protein>
<dbReference type="SUPFAM" id="SSF53335">
    <property type="entry name" value="S-adenosyl-L-methionine-dependent methyltransferases"/>
    <property type="match status" value="1"/>
</dbReference>
<accession>A0A9W9WBH7</accession>
<dbReference type="GO" id="GO:0006696">
    <property type="term" value="P:ergosterol biosynthetic process"/>
    <property type="evidence" value="ECO:0007669"/>
    <property type="project" value="TreeGrafter"/>
</dbReference>
<evidence type="ECO:0000313" key="6">
    <source>
        <dbReference type="Proteomes" id="UP001147747"/>
    </source>
</evidence>
<keyword evidence="6" id="KW-1185">Reference proteome</keyword>
<dbReference type="PROSITE" id="PS51685">
    <property type="entry name" value="SAM_MT_ERG6_SMT"/>
    <property type="match status" value="1"/>
</dbReference>
<evidence type="ECO:0000256" key="1">
    <source>
        <dbReference type="ARBA" id="ARBA00022679"/>
    </source>
</evidence>
<dbReference type="Gene3D" id="3.40.50.150">
    <property type="entry name" value="Vaccinia Virus protein VP39"/>
    <property type="match status" value="1"/>
</dbReference>
<evidence type="ECO:0000259" key="4">
    <source>
        <dbReference type="PROSITE" id="PS51685"/>
    </source>
</evidence>
<dbReference type="PANTHER" id="PTHR44068:SF1">
    <property type="entry name" value="HYPOTHETICAL LOC100005854"/>
    <property type="match status" value="1"/>
</dbReference>